<feature type="transmembrane region" description="Helical" evidence="1">
    <location>
        <begin position="30"/>
        <end position="51"/>
    </location>
</feature>
<organism evidence="2 3">
    <name type="scientific">Tothia fuscella</name>
    <dbReference type="NCBI Taxonomy" id="1048955"/>
    <lineage>
        <taxon>Eukaryota</taxon>
        <taxon>Fungi</taxon>
        <taxon>Dikarya</taxon>
        <taxon>Ascomycota</taxon>
        <taxon>Pezizomycotina</taxon>
        <taxon>Dothideomycetes</taxon>
        <taxon>Pleosporomycetidae</taxon>
        <taxon>Venturiales</taxon>
        <taxon>Cylindrosympodiaceae</taxon>
        <taxon>Tothia</taxon>
    </lineage>
</organism>
<evidence type="ECO:0000256" key="1">
    <source>
        <dbReference type="SAM" id="Phobius"/>
    </source>
</evidence>
<comment type="caution">
    <text evidence="2">The sequence shown here is derived from an EMBL/GenBank/DDBJ whole genome shotgun (WGS) entry which is preliminary data.</text>
</comment>
<keyword evidence="3" id="KW-1185">Reference proteome</keyword>
<accession>A0A9P4NSI2</accession>
<evidence type="ECO:0000313" key="2">
    <source>
        <dbReference type="EMBL" id="KAF2430499.1"/>
    </source>
</evidence>
<keyword evidence="1" id="KW-0812">Transmembrane</keyword>
<dbReference type="AlphaFoldDB" id="A0A9P4NSI2"/>
<keyword evidence="1" id="KW-1133">Transmembrane helix</keyword>
<reference evidence="2" key="1">
    <citation type="journal article" date="2020" name="Stud. Mycol.">
        <title>101 Dothideomycetes genomes: a test case for predicting lifestyles and emergence of pathogens.</title>
        <authorList>
            <person name="Haridas S."/>
            <person name="Albert R."/>
            <person name="Binder M."/>
            <person name="Bloem J."/>
            <person name="Labutti K."/>
            <person name="Salamov A."/>
            <person name="Andreopoulos B."/>
            <person name="Baker S."/>
            <person name="Barry K."/>
            <person name="Bills G."/>
            <person name="Bluhm B."/>
            <person name="Cannon C."/>
            <person name="Castanera R."/>
            <person name="Culley D."/>
            <person name="Daum C."/>
            <person name="Ezra D."/>
            <person name="Gonzalez J."/>
            <person name="Henrissat B."/>
            <person name="Kuo A."/>
            <person name="Liang C."/>
            <person name="Lipzen A."/>
            <person name="Lutzoni F."/>
            <person name="Magnuson J."/>
            <person name="Mondo S."/>
            <person name="Nolan M."/>
            <person name="Ohm R."/>
            <person name="Pangilinan J."/>
            <person name="Park H.-J."/>
            <person name="Ramirez L."/>
            <person name="Alfaro M."/>
            <person name="Sun H."/>
            <person name="Tritt A."/>
            <person name="Yoshinaga Y."/>
            <person name="Zwiers L.-H."/>
            <person name="Turgeon B."/>
            <person name="Goodwin S."/>
            <person name="Spatafora J."/>
            <person name="Crous P."/>
            <person name="Grigoriev I."/>
        </authorList>
    </citation>
    <scope>NUCLEOTIDE SEQUENCE</scope>
    <source>
        <strain evidence="2">CBS 130266</strain>
    </source>
</reference>
<protein>
    <submittedName>
        <fullName evidence="2">Uncharacterized protein</fullName>
    </submittedName>
</protein>
<name>A0A9P4NSI2_9PEZI</name>
<sequence length="86" mass="10372">MDILKQFCYSYFRAYKLRFRQRPARLSKNLRSIFSILGTFALCVYLLAYTYNVIYCIDEWSKWPWARLRISIQFGIGVHTARLPRP</sequence>
<gene>
    <name evidence="2" type="ORF">EJ08DRAFT_235644</name>
</gene>
<dbReference type="Proteomes" id="UP000800235">
    <property type="component" value="Unassembled WGS sequence"/>
</dbReference>
<keyword evidence="1" id="KW-0472">Membrane</keyword>
<evidence type="ECO:0000313" key="3">
    <source>
        <dbReference type="Proteomes" id="UP000800235"/>
    </source>
</evidence>
<proteinExistence type="predicted"/>
<dbReference type="EMBL" id="MU007038">
    <property type="protein sequence ID" value="KAF2430499.1"/>
    <property type="molecule type" value="Genomic_DNA"/>
</dbReference>